<evidence type="ECO:0000313" key="2">
    <source>
        <dbReference type="EMBL" id="KAK8884386.1"/>
    </source>
</evidence>
<proteinExistence type="predicted"/>
<keyword evidence="3" id="KW-1185">Reference proteome</keyword>
<organism evidence="2 3">
    <name type="scientific">Tritrichomonas musculus</name>
    <dbReference type="NCBI Taxonomy" id="1915356"/>
    <lineage>
        <taxon>Eukaryota</taxon>
        <taxon>Metamonada</taxon>
        <taxon>Parabasalia</taxon>
        <taxon>Tritrichomonadida</taxon>
        <taxon>Tritrichomonadidae</taxon>
        <taxon>Tritrichomonas</taxon>
    </lineage>
</organism>
<evidence type="ECO:0000256" key="1">
    <source>
        <dbReference type="SAM" id="MobiDB-lite"/>
    </source>
</evidence>
<dbReference type="Proteomes" id="UP001470230">
    <property type="component" value="Unassembled WGS sequence"/>
</dbReference>
<feature type="region of interest" description="Disordered" evidence="1">
    <location>
        <begin position="185"/>
        <end position="297"/>
    </location>
</feature>
<comment type="caution">
    <text evidence="2">The sequence shown here is derived from an EMBL/GenBank/DDBJ whole genome shotgun (WGS) entry which is preliminary data.</text>
</comment>
<protein>
    <submittedName>
        <fullName evidence="2">Uncharacterized protein</fullName>
    </submittedName>
</protein>
<evidence type="ECO:0000313" key="3">
    <source>
        <dbReference type="Proteomes" id="UP001470230"/>
    </source>
</evidence>
<feature type="compositionally biased region" description="Low complexity" evidence="1">
    <location>
        <begin position="185"/>
        <end position="286"/>
    </location>
</feature>
<name>A0ABR2K076_9EUKA</name>
<sequence length="309" mass="36889">MLQKQDEIINQIENALENPNYRLITMLDMYGGVKLEDLLSLDIFSQNPPHLESVIKKIQRSTNLSNRFNMQPFPRIQPKFPIFPYIIEAETTKSSQDVFKLIYSLIGHNNFRITLCGDLKDTYLIFFSNITDSLCFQRVFDYIQINDFKSRIFVQKDPNIFNKIMNYNDNKPNYYNSTTYNNSTYNNSNYNNPNYYSPSVSYNKKHTSNTNNSYYKSQSNNYKKQNRYNQNDYNQSRYSSNNSNNQKKNSSNEYTTTNQNRATFNNINNRNGYSSNNNNNYYYNRQQDNDNYRSGYNNNFKQRYVYNQQ</sequence>
<dbReference type="EMBL" id="JAPFFF010000008">
    <property type="protein sequence ID" value="KAK8884386.1"/>
    <property type="molecule type" value="Genomic_DNA"/>
</dbReference>
<accession>A0ABR2K076</accession>
<gene>
    <name evidence="2" type="ORF">M9Y10_043496</name>
</gene>
<reference evidence="2 3" key="1">
    <citation type="submission" date="2024-04" db="EMBL/GenBank/DDBJ databases">
        <title>Tritrichomonas musculus Genome.</title>
        <authorList>
            <person name="Alves-Ferreira E."/>
            <person name="Grigg M."/>
            <person name="Lorenzi H."/>
            <person name="Galac M."/>
        </authorList>
    </citation>
    <scope>NUCLEOTIDE SEQUENCE [LARGE SCALE GENOMIC DNA]</scope>
    <source>
        <strain evidence="2 3">EAF2021</strain>
    </source>
</reference>